<keyword evidence="3 6" id="KW-1133">Transmembrane helix</keyword>
<evidence type="ECO:0000313" key="8">
    <source>
        <dbReference type="EMBL" id="OCL11079.1"/>
    </source>
</evidence>
<accession>A0A8E2F606</accession>
<feature type="transmembrane region" description="Helical" evidence="6">
    <location>
        <begin position="105"/>
        <end position="124"/>
    </location>
</feature>
<feature type="transmembrane region" description="Helical" evidence="6">
    <location>
        <begin position="136"/>
        <end position="153"/>
    </location>
</feature>
<keyword evidence="4 6" id="KW-0472">Membrane</keyword>
<dbReference type="Pfam" id="PF20684">
    <property type="entry name" value="Fung_rhodopsin"/>
    <property type="match status" value="1"/>
</dbReference>
<comment type="similarity">
    <text evidence="5">Belongs to the SAT4 family.</text>
</comment>
<reference evidence="8 9" key="1">
    <citation type="journal article" date="2016" name="Nat. Commun.">
        <title>Ectomycorrhizal ecology is imprinted in the genome of the dominant symbiotic fungus Cenococcum geophilum.</title>
        <authorList>
            <consortium name="DOE Joint Genome Institute"/>
            <person name="Peter M."/>
            <person name="Kohler A."/>
            <person name="Ohm R.A."/>
            <person name="Kuo A."/>
            <person name="Krutzmann J."/>
            <person name="Morin E."/>
            <person name="Arend M."/>
            <person name="Barry K.W."/>
            <person name="Binder M."/>
            <person name="Choi C."/>
            <person name="Clum A."/>
            <person name="Copeland A."/>
            <person name="Grisel N."/>
            <person name="Haridas S."/>
            <person name="Kipfer T."/>
            <person name="LaButti K."/>
            <person name="Lindquist E."/>
            <person name="Lipzen A."/>
            <person name="Maire R."/>
            <person name="Meier B."/>
            <person name="Mihaltcheva S."/>
            <person name="Molinier V."/>
            <person name="Murat C."/>
            <person name="Poggeler S."/>
            <person name="Quandt C.A."/>
            <person name="Sperisen C."/>
            <person name="Tritt A."/>
            <person name="Tisserant E."/>
            <person name="Crous P.W."/>
            <person name="Henrissat B."/>
            <person name="Nehls U."/>
            <person name="Egli S."/>
            <person name="Spatafora J.W."/>
            <person name="Grigoriev I.V."/>
            <person name="Martin F.M."/>
        </authorList>
    </citation>
    <scope>NUCLEOTIDE SEQUENCE [LARGE SCALE GENOMIC DNA]</scope>
    <source>
        <strain evidence="8 9">CBS 207.34</strain>
    </source>
</reference>
<evidence type="ECO:0000259" key="7">
    <source>
        <dbReference type="Pfam" id="PF20684"/>
    </source>
</evidence>
<dbReference type="Proteomes" id="UP000250140">
    <property type="component" value="Unassembled WGS sequence"/>
</dbReference>
<evidence type="ECO:0000256" key="2">
    <source>
        <dbReference type="ARBA" id="ARBA00022692"/>
    </source>
</evidence>
<dbReference type="GO" id="GO:0016020">
    <property type="term" value="C:membrane"/>
    <property type="evidence" value="ECO:0007669"/>
    <property type="project" value="UniProtKB-SubCell"/>
</dbReference>
<dbReference type="PANTHER" id="PTHR33048">
    <property type="entry name" value="PTH11-LIKE INTEGRAL MEMBRANE PROTEIN (AFU_ORTHOLOGUE AFUA_5G11245)"/>
    <property type="match status" value="1"/>
</dbReference>
<evidence type="ECO:0000256" key="5">
    <source>
        <dbReference type="ARBA" id="ARBA00038359"/>
    </source>
</evidence>
<dbReference type="OrthoDB" id="5283415at2759"/>
<protein>
    <recommendedName>
        <fullName evidence="7">Rhodopsin domain-containing protein</fullName>
    </recommendedName>
</protein>
<keyword evidence="9" id="KW-1185">Reference proteome</keyword>
<name>A0A8E2F606_9PEZI</name>
<dbReference type="PANTHER" id="PTHR33048:SF47">
    <property type="entry name" value="INTEGRAL MEMBRANE PROTEIN-RELATED"/>
    <property type="match status" value="1"/>
</dbReference>
<evidence type="ECO:0000256" key="3">
    <source>
        <dbReference type="ARBA" id="ARBA00022989"/>
    </source>
</evidence>
<dbReference type="InterPro" id="IPR049326">
    <property type="entry name" value="Rhodopsin_dom_fungi"/>
</dbReference>
<gene>
    <name evidence="8" type="ORF">AOQ84DRAFT_202122</name>
</gene>
<keyword evidence="2 6" id="KW-0812">Transmembrane</keyword>
<evidence type="ECO:0000256" key="1">
    <source>
        <dbReference type="ARBA" id="ARBA00004141"/>
    </source>
</evidence>
<dbReference type="InterPro" id="IPR052337">
    <property type="entry name" value="SAT4-like"/>
</dbReference>
<feature type="domain" description="Rhodopsin" evidence="7">
    <location>
        <begin position="39"/>
        <end position="152"/>
    </location>
</feature>
<evidence type="ECO:0000256" key="4">
    <source>
        <dbReference type="ARBA" id="ARBA00023136"/>
    </source>
</evidence>
<sequence length="154" mass="17057">MVQTIDGHVPNYVNPQTRVPEYLGVQISLTAFTLIIVLLRLYTRRFLRNVFSLEDWVAAFSMLLALVSTIISCLSALGGTGLHYYDIPPSTNKRLAASFSFAAQVLYQPILNTTKISICLFYMSSLGRGVQRPCQVLIALAIAFCIACTVVEFT</sequence>
<dbReference type="EMBL" id="KV749120">
    <property type="protein sequence ID" value="OCL11079.1"/>
    <property type="molecule type" value="Genomic_DNA"/>
</dbReference>
<feature type="transmembrane region" description="Helical" evidence="6">
    <location>
        <begin position="63"/>
        <end position="85"/>
    </location>
</feature>
<organism evidence="8 9">
    <name type="scientific">Glonium stellatum</name>
    <dbReference type="NCBI Taxonomy" id="574774"/>
    <lineage>
        <taxon>Eukaryota</taxon>
        <taxon>Fungi</taxon>
        <taxon>Dikarya</taxon>
        <taxon>Ascomycota</taxon>
        <taxon>Pezizomycotina</taxon>
        <taxon>Dothideomycetes</taxon>
        <taxon>Pleosporomycetidae</taxon>
        <taxon>Gloniales</taxon>
        <taxon>Gloniaceae</taxon>
        <taxon>Glonium</taxon>
    </lineage>
</organism>
<feature type="transmembrane region" description="Helical" evidence="6">
    <location>
        <begin position="22"/>
        <end position="42"/>
    </location>
</feature>
<comment type="subcellular location">
    <subcellularLocation>
        <location evidence="1">Membrane</location>
        <topology evidence="1">Multi-pass membrane protein</topology>
    </subcellularLocation>
</comment>
<dbReference type="AlphaFoldDB" id="A0A8E2F606"/>
<evidence type="ECO:0000313" key="9">
    <source>
        <dbReference type="Proteomes" id="UP000250140"/>
    </source>
</evidence>
<proteinExistence type="inferred from homology"/>
<evidence type="ECO:0000256" key="6">
    <source>
        <dbReference type="SAM" id="Phobius"/>
    </source>
</evidence>